<dbReference type="Pfam" id="PF04172">
    <property type="entry name" value="LrgB"/>
    <property type="match status" value="1"/>
</dbReference>
<gene>
    <name evidence="6" type="ORF">LO55_3910</name>
</gene>
<dbReference type="Proteomes" id="UP000180246">
    <property type="component" value="Unassembled WGS sequence"/>
</dbReference>
<reference evidence="6 7" key="1">
    <citation type="submission" date="2014-10" db="EMBL/GenBank/DDBJ databases">
        <authorList>
            <person name="Seo M.-J."/>
            <person name="Seok Y.J."/>
            <person name="Cha I.-T."/>
        </authorList>
    </citation>
    <scope>NUCLEOTIDE SEQUENCE [LARGE SCALE GENOMIC DNA]</scope>
    <source>
        <strain evidence="6 7">NEU</strain>
    </source>
</reference>
<feature type="transmembrane region" description="Helical" evidence="5">
    <location>
        <begin position="214"/>
        <end position="237"/>
    </location>
</feature>
<feature type="transmembrane region" description="Helical" evidence="5">
    <location>
        <begin position="157"/>
        <end position="180"/>
    </location>
</feature>
<dbReference type="RefSeq" id="WP_071363875.1">
    <property type="nucleotide sequence ID" value="NZ_JRYB01000001.1"/>
</dbReference>
<organism evidence="6 7">
    <name type="scientific">Massilia timonae</name>
    <dbReference type="NCBI Taxonomy" id="47229"/>
    <lineage>
        <taxon>Bacteria</taxon>
        <taxon>Pseudomonadati</taxon>
        <taxon>Pseudomonadota</taxon>
        <taxon>Betaproteobacteria</taxon>
        <taxon>Burkholderiales</taxon>
        <taxon>Oxalobacteraceae</taxon>
        <taxon>Telluria group</taxon>
        <taxon>Massilia</taxon>
    </lineage>
</organism>
<evidence type="ECO:0000256" key="1">
    <source>
        <dbReference type="ARBA" id="ARBA00004141"/>
    </source>
</evidence>
<dbReference type="PANTHER" id="PTHR30249">
    <property type="entry name" value="PUTATIVE SEROTONIN TRANSPORTER"/>
    <property type="match status" value="1"/>
</dbReference>
<dbReference type="PANTHER" id="PTHR30249:SF0">
    <property type="entry name" value="PLASTIDAL GLYCOLATE_GLYCERATE TRANSLOCATOR 1, CHLOROPLASTIC"/>
    <property type="match status" value="1"/>
</dbReference>
<feature type="transmembrane region" description="Helical" evidence="5">
    <location>
        <begin position="101"/>
        <end position="127"/>
    </location>
</feature>
<evidence type="ECO:0000313" key="6">
    <source>
        <dbReference type="EMBL" id="OIJ40842.1"/>
    </source>
</evidence>
<proteinExistence type="predicted"/>
<keyword evidence="2 5" id="KW-0812">Transmembrane</keyword>
<evidence type="ECO:0000256" key="2">
    <source>
        <dbReference type="ARBA" id="ARBA00022692"/>
    </source>
</evidence>
<feature type="transmembrane region" description="Helical" evidence="5">
    <location>
        <begin position="12"/>
        <end position="32"/>
    </location>
</feature>
<name>A0A1S2N945_9BURK</name>
<evidence type="ECO:0000256" key="3">
    <source>
        <dbReference type="ARBA" id="ARBA00022989"/>
    </source>
</evidence>
<dbReference type="AlphaFoldDB" id="A0A1S2N945"/>
<sequence length="245" mass="25253">MPDFAEFSHFWVYLSASPLLGLTMTLCAYLAAQRILALCKASPLANPVAIAVALIVALLWLTGMSYERYFAGAQFVHFLLGPATVALAVPLVRQLPRLRRAALPLGAALLAGSVTAIVSAVVVALLLGATPELAYTLGPKSATSPIAMAVSERLGGIPALTAALVIATGIFGAVFGRYVFMLLGVRSDAACGFALGLASHGIGTARAFQVSPEMGAFAGLAMGLNGALTALLAPWLVPLVMAWMS</sequence>
<dbReference type="GO" id="GO:0016020">
    <property type="term" value="C:membrane"/>
    <property type="evidence" value="ECO:0007669"/>
    <property type="project" value="UniProtKB-SubCell"/>
</dbReference>
<dbReference type="InterPro" id="IPR007300">
    <property type="entry name" value="CidB/LrgB"/>
</dbReference>
<evidence type="ECO:0000256" key="5">
    <source>
        <dbReference type="SAM" id="Phobius"/>
    </source>
</evidence>
<protein>
    <submittedName>
        <fullName evidence="6">LrgB-like family protein</fullName>
    </submittedName>
</protein>
<comment type="caution">
    <text evidence="6">The sequence shown here is derived from an EMBL/GenBank/DDBJ whole genome shotgun (WGS) entry which is preliminary data.</text>
</comment>
<feature type="transmembrane region" description="Helical" evidence="5">
    <location>
        <begin position="69"/>
        <end position="89"/>
    </location>
</feature>
<keyword evidence="3 5" id="KW-1133">Transmembrane helix</keyword>
<dbReference type="EMBL" id="JRYB01000001">
    <property type="protein sequence ID" value="OIJ40842.1"/>
    <property type="molecule type" value="Genomic_DNA"/>
</dbReference>
<accession>A0A1S2N945</accession>
<keyword evidence="4 5" id="KW-0472">Membrane</keyword>
<comment type="subcellular location">
    <subcellularLocation>
        <location evidence="1">Membrane</location>
        <topology evidence="1">Multi-pass membrane protein</topology>
    </subcellularLocation>
</comment>
<evidence type="ECO:0000313" key="7">
    <source>
        <dbReference type="Proteomes" id="UP000180246"/>
    </source>
</evidence>
<evidence type="ECO:0000256" key="4">
    <source>
        <dbReference type="ARBA" id="ARBA00023136"/>
    </source>
</evidence>
<feature type="transmembrane region" description="Helical" evidence="5">
    <location>
        <begin position="44"/>
        <end position="63"/>
    </location>
</feature>